<feature type="domain" description="Glycosyl transferase family 1" evidence="1">
    <location>
        <begin position="206"/>
        <end position="357"/>
    </location>
</feature>
<evidence type="ECO:0000259" key="2">
    <source>
        <dbReference type="Pfam" id="PF13439"/>
    </source>
</evidence>
<reference evidence="3" key="1">
    <citation type="journal article" date="2015" name="Nature">
        <title>Complex archaea that bridge the gap between prokaryotes and eukaryotes.</title>
        <authorList>
            <person name="Spang A."/>
            <person name="Saw J.H."/>
            <person name="Jorgensen S.L."/>
            <person name="Zaremba-Niedzwiedzka K."/>
            <person name="Martijn J."/>
            <person name="Lind A.E."/>
            <person name="van Eijk R."/>
            <person name="Schleper C."/>
            <person name="Guy L."/>
            <person name="Ettema T.J."/>
        </authorList>
    </citation>
    <scope>NUCLEOTIDE SEQUENCE</scope>
</reference>
<accession>A0A0F9RAS5</accession>
<dbReference type="GO" id="GO:0016758">
    <property type="term" value="F:hexosyltransferase activity"/>
    <property type="evidence" value="ECO:0007669"/>
    <property type="project" value="TreeGrafter"/>
</dbReference>
<gene>
    <name evidence="3" type="ORF">LCGC14_0995730</name>
</gene>
<evidence type="ECO:0008006" key="4">
    <source>
        <dbReference type="Google" id="ProtNLM"/>
    </source>
</evidence>
<sequence length="404" mass="46840">MNILFAVDVSIRKVLGGAERVLHEQTARLSERGHKIHIITRKLPIHSSSYENIKNVHEWRYDVNERNSLTFIVSTVLNCQKLYKKISQKISFDLINFHQPFSAFAINLLRNTKKIKKIYTCHSLAFEEYKIRSLKRSFLNRPIFYFNILFRRIMEKFSLSKCEKVIVLSKFTQDKLINKHSIPKEKIYIIPGGVDLDRFRPSPNKINMRKKLPIPADKFVLLTIRNLVSRMGLENLVKAMALLKNRINNIYLIIGGEGILKKKLQELIKELNLESSVNLCGFVSEDHLPLYYQMADFFILPTVALEGFGLITVEAMACGTPILGTPVGGTKEILGKFNSSFLFKDTSPESIAELILDKYKYYKDKPDEYKQLSQECRSFVEKNYSWERNISEIEALFAQVKKEK</sequence>
<dbReference type="InterPro" id="IPR001296">
    <property type="entry name" value="Glyco_trans_1"/>
</dbReference>
<protein>
    <recommendedName>
        <fullName evidence="4">Glycosyltransferase subfamily 4-like N-terminal domain-containing protein</fullName>
    </recommendedName>
</protein>
<dbReference type="InterPro" id="IPR028098">
    <property type="entry name" value="Glyco_trans_4-like_N"/>
</dbReference>
<evidence type="ECO:0000313" key="3">
    <source>
        <dbReference type="EMBL" id="KKN14473.1"/>
    </source>
</evidence>
<dbReference type="Gene3D" id="3.40.50.2000">
    <property type="entry name" value="Glycogen Phosphorylase B"/>
    <property type="match status" value="2"/>
</dbReference>
<feature type="domain" description="Glycosyltransferase subfamily 4-like N-terminal" evidence="2">
    <location>
        <begin position="16"/>
        <end position="198"/>
    </location>
</feature>
<dbReference type="EMBL" id="LAZR01003813">
    <property type="protein sequence ID" value="KKN14473.1"/>
    <property type="molecule type" value="Genomic_DNA"/>
</dbReference>
<organism evidence="3">
    <name type="scientific">marine sediment metagenome</name>
    <dbReference type="NCBI Taxonomy" id="412755"/>
    <lineage>
        <taxon>unclassified sequences</taxon>
        <taxon>metagenomes</taxon>
        <taxon>ecological metagenomes</taxon>
    </lineage>
</organism>
<dbReference type="CDD" id="cd03801">
    <property type="entry name" value="GT4_PimA-like"/>
    <property type="match status" value="1"/>
</dbReference>
<dbReference type="Pfam" id="PF13439">
    <property type="entry name" value="Glyco_transf_4"/>
    <property type="match status" value="1"/>
</dbReference>
<proteinExistence type="predicted"/>
<dbReference type="PANTHER" id="PTHR45947:SF3">
    <property type="entry name" value="SULFOQUINOVOSYL TRANSFERASE SQD2"/>
    <property type="match status" value="1"/>
</dbReference>
<comment type="caution">
    <text evidence="3">The sequence shown here is derived from an EMBL/GenBank/DDBJ whole genome shotgun (WGS) entry which is preliminary data.</text>
</comment>
<evidence type="ECO:0000259" key="1">
    <source>
        <dbReference type="Pfam" id="PF00534"/>
    </source>
</evidence>
<name>A0A0F9RAS5_9ZZZZ</name>
<dbReference type="AlphaFoldDB" id="A0A0F9RAS5"/>
<dbReference type="Pfam" id="PF00534">
    <property type="entry name" value="Glycos_transf_1"/>
    <property type="match status" value="1"/>
</dbReference>
<dbReference type="SUPFAM" id="SSF53756">
    <property type="entry name" value="UDP-Glycosyltransferase/glycogen phosphorylase"/>
    <property type="match status" value="1"/>
</dbReference>
<dbReference type="InterPro" id="IPR050194">
    <property type="entry name" value="Glycosyltransferase_grp1"/>
</dbReference>
<dbReference type="PANTHER" id="PTHR45947">
    <property type="entry name" value="SULFOQUINOVOSYL TRANSFERASE SQD2"/>
    <property type="match status" value="1"/>
</dbReference>